<gene>
    <name evidence="1" type="ORF">LMG9964_02200</name>
</gene>
<dbReference type="EMBL" id="CADILN010000002">
    <property type="protein sequence ID" value="CAB4048559.1"/>
    <property type="molecule type" value="Genomic_DNA"/>
</dbReference>
<organism evidence="1 2">
    <name type="scientific">Paraburkholderia phenoliruptrix</name>
    <dbReference type="NCBI Taxonomy" id="252970"/>
    <lineage>
        <taxon>Bacteria</taxon>
        <taxon>Pseudomonadati</taxon>
        <taxon>Pseudomonadota</taxon>
        <taxon>Betaproteobacteria</taxon>
        <taxon>Burkholderiales</taxon>
        <taxon>Burkholderiaceae</taxon>
        <taxon>Paraburkholderia</taxon>
    </lineage>
</organism>
<accession>A0A6J5K329</accession>
<evidence type="ECO:0000313" key="1">
    <source>
        <dbReference type="EMBL" id="CAB4048559.1"/>
    </source>
</evidence>
<protein>
    <submittedName>
        <fullName evidence="1">Uncharacterized protein</fullName>
    </submittedName>
</protein>
<dbReference type="Proteomes" id="UP000494102">
    <property type="component" value="Unassembled WGS sequence"/>
</dbReference>
<name>A0A6J5K329_9BURK</name>
<evidence type="ECO:0000313" key="2">
    <source>
        <dbReference type="Proteomes" id="UP000494102"/>
    </source>
</evidence>
<dbReference type="AlphaFoldDB" id="A0A6J5K329"/>
<dbReference type="RefSeq" id="WP_015002821.1">
    <property type="nucleotide sequence ID" value="NZ_CADILN010000002.1"/>
</dbReference>
<reference evidence="1 2" key="1">
    <citation type="submission" date="2020-04" db="EMBL/GenBank/DDBJ databases">
        <authorList>
            <person name="De Canck E."/>
        </authorList>
    </citation>
    <scope>NUCLEOTIDE SEQUENCE [LARGE SCALE GENOMIC DNA]</scope>
    <source>
        <strain evidence="1 2">LMG 9964</strain>
    </source>
</reference>
<sequence>MARLDDLREELEQLGREIEQEVRRESTVREHVASPFCETPVRIEVDITPSARHRLQISITVQPPDDDGPP</sequence>
<dbReference type="GeneID" id="27797204"/>
<proteinExistence type="predicted"/>